<organism evidence="1">
    <name type="scientific">viral metagenome</name>
    <dbReference type="NCBI Taxonomy" id="1070528"/>
    <lineage>
        <taxon>unclassified sequences</taxon>
        <taxon>metagenomes</taxon>
        <taxon>organismal metagenomes</taxon>
    </lineage>
</organism>
<dbReference type="EMBL" id="MT142319">
    <property type="protein sequence ID" value="QJA78067.1"/>
    <property type="molecule type" value="Genomic_DNA"/>
</dbReference>
<name>A0A6M3K8E2_9ZZZZ</name>
<reference evidence="1" key="1">
    <citation type="submission" date="2020-03" db="EMBL/GenBank/DDBJ databases">
        <title>The deep terrestrial virosphere.</title>
        <authorList>
            <person name="Holmfeldt K."/>
            <person name="Nilsson E."/>
            <person name="Simone D."/>
            <person name="Lopez-Fernandez M."/>
            <person name="Wu X."/>
            <person name="de Brujin I."/>
            <person name="Lundin D."/>
            <person name="Andersson A."/>
            <person name="Bertilsson S."/>
            <person name="Dopson M."/>
        </authorList>
    </citation>
    <scope>NUCLEOTIDE SEQUENCE</scope>
    <source>
        <strain evidence="1">MM415A01141</strain>
    </source>
</reference>
<protein>
    <submittedName>
        <fullName evidence="1">Uncharacterized protein</fullName>
    </submittedName>
</protein>
<accession>A0A6M3K8E2</accession>
<evidence type="ECO:0000313" key="1">
    <source>
        <dbReference type="EMBL" id="QJA78067.1"/>
    </source>
</evidence>
<proteinExistence type="predicted"/>
<gene>
    <name evidence="1" type="ORF">MM415A01141_0002</name>
</gene>
<dbReference type="AlphaFoldDB" id="A0A6M3K8E2"/>
<sequence length="154" mass="16369">MFVSLIIVCMVLVLPGVGFCGDGKCTYLLLQNRIFDEYIFTCTADDAGKYTGADGTNAVTTRESIEGIVVMLASNPGAYTLTDNWDLTMKEDGADVLGGTGADRDTANSERWFPKDVSGGSTGSVLVNGPLSVAITNNSQPNAIVVIKLRGFFR</sequence>